<dbReference type="InterPro" id="IPR036869">
    <property type="entry name" value="J_dom_sf"/>
</dbReference>
<name>A0A934IWY0_9HYPH</name>
<organism evidence="2 3">
    <name type="scientific">Devosia sediminis</name>
    <dbReference type="NCBI Taxonomy" id="2798801"/>
    <lineage>
        <taxon>Bacteria</taxon>
        <taxon>Pseudomonadati</taxon>
        <taxon>Pseudomonadota</taxon>
        <taxon>Alphaproteobacteria</taxon>
        <taxon>Hyphomicrobiales</taxon>
        <taxon>Devosiaceae</taxon>
        <taxon>Devosia</taxon>
    </lineage>
</organism>
<dbReference type="InterPro" id="IPR029024">
    <property type="entry name" value="TerB-like"/>
</dbReference>
<dbReference type="SMART" id="SM00271">
    <property type="entry name" value="DnaJ"/>
    <property type="match status" value="1"/>
</dbReference>
<dbReference type="EMBL" id="JAEKMH010000001">
    <property type="protein sequence ID" value="MBJ3783740.1"/>
    <property type="molecule type" value="Genomic_DNA"/>
</dbReference>
<dbReference type="PROSITE" id="PS50076">
    <property type="entry name" value="DNAJ_2"/>
    <property type="match status" value="1"/>
</dbReference>
<dbReference type="AlphaFoldDB" id="A0A934IWY0"/>
<evidence type="ECO:0000259" key="1">
    <source>
        <dbReference type="PROSITE" id="PS50076"/>
    </source>
</evidence>
<dbReference type="PRINTS" id="PR00625">
    <property type="entry name" value="JDOMAIN"/>
</dbReference>
<dbReference type="Pfam" id="PF05099">
    <property type="entry name" value="TerB"/>
    <property type="match status" value="1"/>
</dbReference>
<dbReference type="CDD" id="cd06257">
    <property type="entry name" value="DnaJ"/>
    <property type="match status" value="1"/>
</dbReference>
<evidence type="ECO:0000313" key="2">
    <source>
        <dbReference type="EMBL" id="MBJ3783740.1"/>
    </source>
</evidence>
<sequence length="274" mass="29803">MPERTWTASDKVASSVGLLAKGNSQVLNCVRRAEDNRDVWQKLAQFLGSFSQRTGVAGHVANILDPDTWLPGGRDAAFTLALIALSAKMAVADGAVTASEVRAFNATVEIAKGSEPQVERLFNLAKQDVAGYDAYARKVARFFSDTPDTLEHVLDSLFFIATADGLVHEAELDYLRDVSGIFGFDDARFEQIASQHVMLGSDVDPYTVLGLSHDAPPEEVRRVYRLLVAEHHPDRLIAKGVPEDLIDVATARMAAINLAYQAITKPKAQPLLTA</sequence>
<protein>
    <submittedName>
        <fullName evidence="2">DnaJ family molecular chaperone</fullName>
    </submittedName>
</protein>
<dbReference type="Gene3D" id="1.10.287.110">
    <property type="entry name" value="DnaJ domain"/>
    <property type="match status" value="1"/>
</dbReference>
<keyword evidence="3" id="KW-1185">Reference proteome</keyword>
<dbReference type="Proteomes" id="UP000602124">
    <property type="component" value="Unassembled WGS sequence"/>
</dbReference>
<dbReference type="InterPro" id="IPR001623">
    <property type="entry name" value="DnaJ_domain"/>
</dbReference>
<dbReference type="CDD" id="cd07316">
    <property type="entry name" value="terB_like_DjlA"/>
    <property type="match status" value="1"/>
</dbReference>
<dbReference type="Pfam" id="PF00226">
    <property type="entry name" value="DnaJ"/>
    <property type="match status" value="1"/>
</dbReference>
<dbReference type="InterPro" id="IPR007791">
    <property type="entry name" value="DjlA_N"/>
</dbReference>
<proteinExistence type="predicted"/>
<accession>A0A934IWY0</accession>
<comment type="caution">
    <text evidence="2">The sequence shown here is derived from an EMBL/GenBank/DDBJ whole genome shotgun (WGS) entry which is preliminary data.</text>
</comment>
<feature type="domain" description="J" evidence="1">
    <location>
        <begin position="204"/>
        <end position="268"/>
    </location>
</feature>
<dbReference type="Gene3D" id="1.10.3680.10">
    <property type="entry name" value="TerB-like"/>
    <property type="match status" value="1"/>
</dbReference>
<dbReference type="SUPFAM" id="SSF46565">
    <property type="entry name" value="Chaperone J-domain"/>
    <property type="match status" value="1"/>
</dbReference>
<evidence type="ECO:0000313" key="3">
    <source>
        <dbReference type="Proteomes" id="UP000602124"/>
    </source>
</evidence>
<gene>
    <name evidence="2" type="ORF">JEQ47_03310</name>
</gene>
<dbReference type="SUPFAM" id="SSF158682">
    <property type="entry name" value="TerB-like"/>
    <property type="match status" value="1"/>
</dbReference>
<reference evidence="2" key="1">
    <citation type="submission" date="2020-12" db="EMBL/GenBank/DDBJ databases">
        <title>Devosia sp. MSA67 isolated from Mo River.</title>
        <authorList>
            <person name="Ma F."/>
            <person name="Zi Z."/>
        </authorList>
    </citation>
    <scope>NUCLEOTIDE SEQUENCE</scope>
    <source>
        <strain evidence="2">MSA67</strain>
    </source>
</reference>